<feature type="coiled-coil region" evidence="5">
    <location>
        <begin position="802"/>
        <end position="854"/>
    </location>
</feature>
<evidence type="ECO:0000256" key="2">
    <source>
        <dbReference type="ARBA" id="ARBA00022692"/>
    </source>
</evidence>
<dbReference type="PANTHER" id="PTHR12953:SF0">
    <property type="entry name" value="SUN DOMAIN-CONTAINING OSSIFICATION FACTOR"/>
    <property type="match status" value="1"/>
</dbReference>
<evidence type="ECO:0000313" key="8">
    <source>
        <dbReference type="EMBL" id="CCO30219.1"/>
    </source>
</evidence>
<protein>
    <recommendedName>
        <fullName evidence="7">SUN domain-containing protein</fullName>
    </recommendedName>
</protein>
<dbReference type="GO" id="GO:0034975">
    <property type="term" value="P:protein folding in endoplasmic reticulum"/>
    <property type="evidence" value="ECO:0007669"/>
    <property type="project" value="TreeGrafter"/>
</dbReference>
<dbReference type="CDD" id="cd00377">
    <property type="entry name" value="ICL_PEPM"/>
    <property type="match status" value="1"/>
</dbReference>
<keyword evidence="4" id="KW-0472">Membrane</keyword>
<dbReference type="PROSITE" id="PS00161">
    <property type="entry name" value="ISOCITRATE_LYASE"/>
    <property type="match status" value="1"/>
</dbReference>
<evidence type="ECO:0000256" key="3">
    <source>
        <dbReference type="ARBA" id="ARBA00022989"/>
    </source>
</evidence>
<dbReference type="InterPro" id="IPR045120">
    <property type="entry name" value="Suco/Slp1-like"/>
</dbReference>
<dbReference type="PROSITE" id="PS51469">
    <property type="entry name" value="SUN"/>
    <property type="match status" value="1"/>
</dbReference>
<gene>
    <name evidence="8" type="primary">bcpA</name>
    <name evidence="8" type="ORF">BN14_04243</name>
</gene>
<keyword evidence="2" id="KW-0812">Transmembrane</keyword>
<dbReference type="Gene3D" id="3.20.20.60">
    <property type="entry name" value="Phosphoenolpyruvate-binding domains"/>
    <property type="match status" value="1"/>
</dbReference>
<dbReference type="Pfam" id="PF13714">
    <property type="entry name" value="PEP_mutase"/>
    <property type="match status" value="1"/>
</dbReference>
<dbReference type="InterPro" id="IPR039556">
    <property type="entry name" value="ICL/PEPM"/>
</dbReference>
<keyword evidence="3" id="KW-1133">Transmembrane helix</keyword>
<dbReference type="InterPro" id="IPR018523">
    <property type="entry name" value="Isocitrate_lyase_ph_CS"/>
</dbReference>
<keyword evidence="5" id="KW-0175">Coiled coil</keyword>
<evidence type="ECO:0000256" key="1">
    <source>
        <dbReference type="ARBA" id="ARBA00004308"/>
    </source>
</evidence>
<sequence>MVVQPVETFQREYIIPAHLRHTADEPLSAKASTRLRQMLARPGIVVAPGVCDGISARCALEAGFDCLYQSGAATTAAKLGMPDLAIATLPDFVQNASMITGLSYSTPLIADADTGFGGPAMVARTVQMYDRAGVAGLHIEDQVQTKRCGHLLGKQVVSTEEFVTRIRAAVQARDAIPGSDIVIIARTDSAQVLGMDEAIRRLQAAAAVGADVAFIEGVKTKELLEKTVKALYPTPVLVNVISGGLTPSFTTKEAEAMGAKIIIFSLVSCVAAAHGIREAMALLKKTGTDHTSARGMDPRKFFEVVGLDEVIEIDRRAGGHCARLILAHQTTPAHDLTTQPIAVTKTAASPQPTSIQSRQPSSRSNPFRLLVPPSEPVCCLIPLPPVQPDPDPADDLLPFEEWKAKQLALSSTETRTTDHHAPTIVASLAEEPTIVSESTSTILVPVVETVGEAIPEFFPIEGRFNYASVDCTARVHSAGKSMKSASSILSSKKDKYMLAPCSAKNKHIVVELCDDIRVDTVQLANFEFFSGVFKDIAIYLGRSNNPHSPKLNWVSAGVFRAKNVRGIQTFRLYNLPNTFDRYIRIEFLSHYGKEYFCPVSLIRVYGLTQMEDWRIEEWKQEWQARRHVELTISSGDAQHSLVSSEPPIEEETTHYAHREGGDILAGTTHREDPSKDSIPASVITNDTAVSSDSHLRTNESGSSIPRNSSVDDRNSAHPNVTGRIQPLNSSSNATEDTKPTAGDSTMKARASKSKTQESASATTPMLKTTQVATPMPSTGGESIYRTIWNRLDMLERGSTLSLRYVEEQNQSVRQALRRLEEEVGRLRALTNREQQELQRSMRSAQQKQAEMEKRWSALLEQVNVLTEEVILEKRLGIAQLCLLTTVLVFMALTRGSRAETHLLSVQAKHKRSALFLDAAESAFDWGYLASRCRPVSGYPRTLRVAVPSIRDTISQYQSKPIGGRASIPQQAIHERRTLSSGPTTISVLTPRKCKWRKRPATGMKRLARTAHLHEVELDTQRRLRIQAEPAGDDNDTDHLNHDTESSGAPPTLNVTQHDDVRKTSEMHHPFEQHTDRPARKGPATVLGRRFQSTQAHPPDNGTEWEDTDADLDPEDPMQELIVEENRTAPRVPRLFSPPTPRTWGARRKARGFSVDTGSAMRMQCA</sequence>
<dbReference type="SUPFAM" id="SSF51621">
    <property type="entry name" value="Phosphoenolpyruvate/pyruvate domain"/>
    <property type="match status" value="1"/>
</dbReference>
<dbReference type="GO" id="GO:0005737">
    <property type="term" value="C:cytoplasm"/>
    <property type="evidence" value="ECO:0007669"/>
    <property type="project" value="TreeGrafter"/>
</dbReference>
<feature type="region of interest" description="Disordered" evidence="6">
    <location>
        <begin position="664"/>
        <end position="764"/>
    </location>
</feature>
<dbReference type="PANTHER" id="PTHR12953">
    <property type="entry name" value="MEMBRANE PROTEIN CH1 RELATED"/>
    <property type="match status" value="1"/>
</dbReference>
<evidence type="ECO:0000256" key="5">
    <source>
        <dbReference type="SAM" id="Coils"/>
    </source>
</evidence>
<reference evidence="8 9" key="1">
    <citation type="journal article" date="2013" name="J. Biotechnol.">
        <title>Establishment and interpretation of the genome sequence of the phytopathogenic fungus Rhizoctonia solani AG1-IB isolate 7/3/14.</title>
        <authorList>
            <person name="Wibberg D.W."/>
            <person name="Jelonek L.J."/>
            <person name="Rupp O.R."/>
            <person name="Hennig M.H."/>
            <person name="Eikmeyer F.E."/>
            <person name="Goesmann A.G."/>
            <person name="Hartmann A.H."/>
            <person name="Borriss R.B."/>
            <person name="Grosch R.G."/>
            <person name="Puehler A.P."/>
            <person name="Schlueter A.S."/>
        </authorList>
    </citation>
    <scope>NUCLEOTIDE SEQUENCE [LARGE SCALE GENOMIC DNA]</scope>
    <source>
        <strain evidence="9">AG1-IB / isolate 7/3/14</strain>
    </source>
</reference>
<proteinExistence type="predicted"/>
<evidence type="ECO:0000259" key="7">
    <source>
        <dbReference type="PROSITE" id="PS51469"/>
    </source>
</evidence>
<feature type="region of interest" description="Disordered" evidence="6">
    <location>
        <begin position="1029"/>
        <end position="1055"/>
    </location>
</feature>
<organism evidence="8 9">
    <name type="scientific">Thanatephorus cucumeris (strain AG1-IB / isolate 7/3/14)</name>
    <name type="common">Lettuce bottom rot fungus</name>
    <name type="synonym">Rhizoctonia solani</name>
    <dbReference type="NCBI Taxonomy" id="1108050"/>
    <lineage>
        <taxon>Eukaryota</taxon>
        <taxon>Fungi</taxon>
        <taxon>Dikarya</taxon>
        <taxon>Basidiomycota</taxon>
        <taxon>Agaricomycotina</taxon>
        <taxon>Agaricomycetes</taxon>
        <taxon>Cantharellales</taxon>
        <taxon>Ceratobasidiaceae</taxon>
        <taxon>Rhizoctonia</taxon>
        <taxon>Rhizoctonia solani AG-1</taxon>
    </lineage>
</organism>
<evidence type="ECO:0000256" key="4">
    <source>
        <dbReference type="ARBA" id="ARBA00023136"/>
    </source>
</evidence>
<dbReference type="Pfam" id="PF07738">
    <property type="entry name" value="Sad1_UNC"/>
    <property type="match status" value="1"/>
</dbReference>
<comment type="caution">
    <text evidence="8">The sequence shown here is derived from an EMBL/GenBank/DDBJ whole genome shotgun (WGS) entry which is preliminary data.</text>
</comment>
<dbReference type="InterPro" id="IPR015813">
    <property type="entry name" value="Pyrv/PenolPyrv_kinase-like_dom"/>
</dbReference>
<comment type="subcellular location">
    <subcellularLocation>
        <location evidence="1">Endomembrane system</location>
    </subcellularLocation>
</comment>
<feature type="domain" description="SUN" evidence="7">
    <location>
        <begin position="439"/>
        <end position="609"/>
    </location>
</feature>
<dbReference type="AlphaFoldDB" id="M5BSP1"/>
<dbReference type="GO" id="GO:0016020">
    <property type="term" value="C:membrane"/>
    <property type="evidence" value="ECO:0007669"/>
    <property type="project" value="InterPro"/>
</dbReference>
<name>M5BSP1_THACB</name>
<dbReference type="GO" id="GO:0003824">
    <property type="term" value="F:catalytic activity"/>
    <property type="evidence" value="ECO:0007669"/>
    <property type="project" value="InterPro"/>
</dbReference>
<dbReference type="InterPro" id="IPR012919">
    <property type="entry name" value="SUN_dom"/>
</dbReference>
<feature type="compositionally biased region" description="Polar residues" evidence="6">
    <location>
        <begin position="1045"/>
        <end position="1055"/>
    </location>
</feature>
<dbReference type="Proteomes" id="UP000012065">
    <property type="component" value="Unassembled WGS sequence"/>
</dbReference>
<evidence type="ECO:0000313" key="9">
    <source>
        <dbReference type="Proteomes" id="UP000012065"/>
    </source>
</evidence>
<dbReference type="InterPro" id="IPR040442">
    <property type="entry name" value="Pyrv_kinase-like_dom_sf"/>
</dbReference>
<dbReference type="EMBL" id="CAOJ01006114">
    <property type="protein sequence ID" value="CCO30219.1"/>
    <property type="molecule type" value="Genomic_DNA"/>
</dbReference>
<dbReference type="HOGENOM" id="CLU_274768_0_0_1"/>
<dbReference type="GO" id="GO:0012505">
    <property type="term" value="C:endomembrane system"/>
    <property type="evidence" value="ECO:0007669"/>
    <property type="project" value="UniProtKB-SubCell"/>
</dbReference>
<evidence type="ECO:0000256" key="6">
    <source>
        <dbReference type="SAM" id="MobiDB-lite"/>
    </source>
</evidence>
<feature type="compositionally biased region" description="Polar residues" evidence="6">
    <location>
        <begin position="682"/>
        <end position="708"/>
    </location>
</feature>
<accession>M5BSP1</accession>